<feature type="domain" description="Integrase catalytic" evidence="3">
    <location>
        <begin position="120"/>
        <end position="310"/>
    </location>
</feature>
<dbReference type="InterPro" id="IPR036397">
    <property type="entry name" value="RNaseH_sf"/>
</dbReference>
<dbReference type="EMBL" id="JACHFJ010000004">
    <property type="protein sequence ID" value="MBB5373030.1"/>
    <property type="molecule type" value="Genomic_DNA"/>
</dbReference>
<dbReference type="InterPro" id="IPR012337">
    <property type="entry name" value="RNaseH-like_sf"/>
</dbReference>
<dbReference type="Gene3D" id="3.30.420.10">
    <property type="entry name" value="Ribonuclease H-like superfamily/Ribonuclease H"/>
    <property type="match status" value="1"/>
</dbReference>
<dbReference type="Gene3D" id="1.10.10.10">
    <property type="entry name" value="Winged helix-like DNA-binding domain superfamily/Winged helix DNA-binding domain"/>
    <property type="match status" value="1"/>
</dbReference>
<evidence type="ECO:0000313" key="5">
    <source>
        <dbReference type="Proteomes" id="UP000553706"/>
    </source>
</evidence>
<dbReference type="GO" id="GO:0003676">
    <property type="term" value="F:nucleic acid binding"/>
    <property type="evidence" value="ECO:0007669"/>
    <property type="project" value="InterPro"/>
</dbReference>
<feature type="domain" description="HTH IS408-type" evidence="2">
    <location>
        <begin position="4"/>
        <end position="85"/>
    </location>
</feature>
<dbReference type="PANTHER" id="PTHR35004">
    <property type="entry name" value="TRANSPOSASE RV3428C-RELATED"/>
    <property type="match status" value="1"/>
</dbReference>
<comment type="caution">
    <text evidence="4">The sequence shown here is derived from an EMBL/GenBank/DDBJ whole genome shotgun (WGS) entry which is preliminary data.</text>
</comment>
<dbReference type="PROSITE" id="PS50532">
    <property type="entry name" value="HTH_IS408"/>
    <property type="match status" value="1"/>
</dbReference>
<dbReference type="InterPro" id="IPR001584">
    <property type="entry name" value="Integrase_cat-core"/>
</dbReference>
<gene>
    <name evidence="4" type="ORF">HNP71_001288</name>
</gene>
<evidence type="ECO:0000256" key="1">
    <source>
        <dbReference type="ARBA" id="ARBA00009277"/>
    </source>
</evidence>
<dbReference type="NCBIfam" id="NF033546">
    <property type="entry name" value="transpos_IS21"/>
    <property type="match status" value="1"/>
</dbReference>
<evidence type="ECO:0000313" key="4">
    <source>
        <dbReference type="EMBL" id="MBB5373030.1"/>
    </source>
</evidence>
<dbReference type="InterPro" id="IPR036388">
    <property type="entry name" value="WH-like_DNA-bd_sf"/>
</dbReference>
<dbReference type="AlphaFoldDB" id="A0A840VNM7"/>
<organism evidence="4 5">
    <name type="scientific">Acidocella aromatica</name>
    <dbReference type="NCBI Taxonomy" id="1303579"/>
    <lineage>
        <taxon>Bacteria</taxon>
        <taxon>Pseudomonadati</taxon>
        <taxon>Pseudomonadota</taxon>
        <taxon>Alphaproteobacteria</taxon>
        <taxon>Acetobacterales</taxon>
        <taxon>Acidocellaceae</taxon>
        <taxon>Acidocella</taxon>
    </lineage>
</organism>
<reference evidence="4 5" key="1">
    <citation type="submission" date="2020-08" db="EMBL/GenBank/DDBJ databases">
        <title>Genomic Encyclopedia of Type Strains, Phase IV (KMG-IV): sequencing the most valuable type-strain genomes for metagenomic binning, comparative biology and taxonomic classification.</title>
        <authorList>
            <person name="Goeker M."/>
        </authorList>
    </citation>
    <scope>NUCLEOTIDE SEQUENCE [LARGE SCALE GENOMIC DNA]</scope>
    <source>
        <strain evidence="4 5">DSM 27026</strain>
    </source>
</reference>
<evidence type="ECO:0000259" key="3">
    <source>
        <dbReference type="PROSITE" id="PS50994"/>
    </source>
</evidence>
<dbReference type="PROSITE" id="PS50994">
    <property type="entry name" value="INTEGRASE"/>
    <property type="match status" value="1"/>
</dbReference>
<evidence type="ECO:0000259" key="2">
    <source>
        <dbReference type="PROSITE" id="PS50532"/>
    </source>
</evidence>
<keyword evidence="5" id="KW-1185">Reference proteome</keyword>
<name>A0A840VNM7_9PROT</name>
<dbReference type="InterPro" id="IPR017895">
    <property type="entry name" value="HTH_IS408/IS1162_type"/>
</dbReference>
<proteinExistence type="inferred from homology"/>
<protein>
    <submittedName>
        <fullName evidence="4">Transposase</fullName>
    </submittedName>
</protein>
<dbReference type="SUPFAM" id="SSF53098">
    <property type="entry name" value="Ribonuclease H-like"/>
    <property type="match status" value="1"/>
</dbReference>
<dbReference type="Pfam" id="PF22483">
    <property type="entry name" value="Mu-transpos_C_2"/>
    <property type="match status" value="1"/>
</dbReference>
<sequence length="479" mass="54195">MRHVREILRLTAAGVSKREIARRLGVVPSTVRETLRRSAGAGLAWPLAAEVTDAALEVLLYKNNGTRQGHRQHAEPDWAWMHQELKRKHVTLSILWDEYIAQVPAGYRYSRFCELYRGWESKLPVTMRQSHAGGDKLFVDYAGDAVPVVVDRLTGETRPAWIFVAALGASSFTYAEATWTQGLGDWIGAHAGAFAAIGGVPRLIVPDNPKTAVVKACFFEPTVNRSYTEMAAHYDTAILPARPRKPRDKAKVEAAVLIMERWLLGRLRHRVFHSLAELNAAIRDLLVRVNDERPLRRLGVTRRQLLESLDRPHLKPLPVEPYVFAEWRIRRVGLDYHVDVDRHYYSVPYRFAKEQVEVRLTARSVEIFMRGERIAAHMRGSGNGKHTTLPEHMPSSHRRYAGWTVERIQRDAATIGPAADALCTRILEERAHPEQGFRACLGIVRLVKAFGRERVEAACARALEIARANLRLGQIHLGQ</sequence>
<dbReference type="PANTHER" id="PTHR35004:SF8">
    <property type="entry name" value="TRANSPOSASE RV3428C-RELATED"/>
    <property type="match status" value="1"/>
</dbReference>
<accession>A0A840VNM7</accession>
<comment type="similarity">
    <text evidence="1">Belongs to the transposase IS21/IS408/IS1162 family.</text>
</comment>
<dbReference type="GO" id="GO:0015074">
    <property type="term" value="P:DNA integration"/>
    <property type="evidence" value="ECO:0007669"/>
    <property type="project" value="InterPro"/>
</dbReference>
<dbReference type="InterPro" id="IPR054353">
    <property type="entry name" value="IstA-like_C"/>
</dbReference>
<dbReference type="Proteomes" id="UP000553706">
    <property type="component" value="Unassembled WGS sequence"/>
</dbReference>
<dbReference type="Pfam" id="PF13384">
    <property type="entry name" value="HTH_23"/>
    <property type="match status" value="1"/>
</dbReference>